<dbReference type="PANTHER" id="PTHR43877">
    <property type="entry name" value="AMINOALKYLPHOSPHONATE N-ACETYLTRANSFERASE-RELATED-RELATED"/>
    <property type="match status" value="1"/>
</dbReference>
<proteinExistence type="predicted"/>
<evidence type="ECO:0000256" key="1">
    <source>
        <dbReference type="ARBA" id="ARBA00022679"/>
    </source>
</evidence>
<name>A0ABR7YWG2_9PSED</name>
<organism evidence="4 5">
    <name type="scientific">Pseudomonas typographi</name>
    <dbReference type="NCBI Taxonomy" id="2715964"/>
    <lineage>
        <taxon>Bacteria</taxon>
        <taxon>Pseudomonadati</taxon>
        <taxon>Pseudomonadota</taxon>
        <taxon>Gammaproteobacteria</taxon>
        <taxon>Pseudomonadales</taxon>
        <taxon>Pseudomonadaceae</taxon>
        <taxon>Pseudomonas</taxon>
    </lineage>
</organism>
<evidence type="ECO:0000259" key="3">
    <source>
        <dbReference type="PROSITE" id="PS51186"/>
    </source>
</evidence>
<dbReference type="PROSITE" id="PS51186">
    <property type="entry name" value="GNAT"/>
    <property type="match status" value="1"/>
</dbReference>
<dbReference type="SUPFAM" id="SSF55729">
    <property type="entry name" value="Acyl-CoA N-acyltransferases (Nat)"/>
    <property type="match status" value="1"/>
</dbReference>
<feature type="domain" description="N-acetyltransferase" evidence="3">
    <location>
        <begin position="6"/>
        <end position="161"/>
    </location>
</feature>
<evidence type="ECO:0000313" key="5">
    <source>
        <dbReference type="Proteomes" id="UP000805841"/>
    </source>
</evidence>
<dbReference type="InterPro" id="IPR000182">
    <property type="entry name" value="GNAT_dom"/>
</dbReference>
<dbReference type="Proteomes" id="UP000805841">
    <property type="component" value="Unassembled WGS sequence"/>
</dbReference>
<reference evidence="4 5" key="1">
    <citation type="journal article" date="2020" name="Insects">
        <title>Bacteria Belonging to Pseudomonas typographi sp. nov. from the Bark Beetle Ips typographus Have Genomic Potential to Aid in the Host Ecology.</title>
        <authorList>
            <person name="Peral-Aranega E."/>
            <person name="Saati-Santamaria Z."/>
            <person name="Kolarik M."/>
            <person name="Rivas R."/>
            <person name="Garcia-Fraile P."/>
        </authorList>
    </citation>
    <scope>NUCLEOTIDE SEQUENCE [LARGE SCALE GENOMIC DNA]</scope>
    <source>
        <strain evidence="4 5">CA3A</strain>
    </source>
</reference>
<dbReference type="Gene3D" id="3.40.630.30">
    <property type="match status" value="1"/>
</dbReference>
<gene>
    <name evidence="4" type="ORF">HAQ05_02185</name>
</gene>
<comment type="caution">
    <text evidence="4">The sequence shown here is derived from an EMBL/GenBank/DDBJ whole genome shotgun (WGS) entry which is preliminary data.</text>
</comment>
<accession>A0ABR7YWG2</accession>
<dbReference type="CDD" id="cd04301">
    <property type="entry name" value="NAT_SF"/>
    <property type="match status" value="1"/>
</dbReference>
<keyword evidence="1" id="KW-0808">Transferase</keyword>
<sequence>MKTHVVDYEALGPLQRQALEQLELPPEQQQYVGGIFAALHALASAAKDDARGFALLVDNAPRGFFVLKHGALLPPWADPGTATLHGLMIDVQWQGRGLGKHCLQALPALARTLWPGVRQLMLSVDPENRPALGLYLSLGWVDCGTAYRSRLGYERRLVLAL</sequence>
<evidence type="ECO:0000313" key="4">
    <source>
        <dbReference type="EMBL" id="MBD1597522.1"/>
    </source>
</evidence>
<dbReference type="InterPro" id="IPR050832">
    <property type="entry name" value="Bact_Acetyltransf"/>
</dbReference>
<protein>
    <submittedName>
        <fullName evidence="4">GNAT family N-acetyltransferase</fullName>
    </submittedName>
</protein>
<keyword evidence="2" id="KW-0012">Acyltransferase</keyword>
<dbReference type="Pfam" id="PF00583">
    <property type="entry name" value="Acetyltransf_1"/>
    <property type="match status" value="1"/>
</dbReference>
<dbReference type="RefSeq" id="WP_190416946.1">
    <property type="nucleotide sequence ID" value="NZ_JAAOCA010000002.1"/>
</dbReference>
<evidence type="ECO:0000256" key="2">
    <source>
        <dbReference type="ARBA" id="ARBA00023315"/>
    </source>
</evidence>
<dbReference type="InterPro" id="IPR016181">
    <property type="entry name" value="Acyl_CoA_acyltransferase"/>
</dbReference>
<keyword evidence="5" id="KW-1185">Reference proteome</keyword>
<dbReference type="EMBL" id="JAAOCA010000002">
    <property type="protein sequence ID" value="MBD1597522.1"/>
    <property type="molecule type" value="Genomic_DNA"/>
</dbReference>